<evidence type="ECO:0000256" key="11">
    <source>
        <dbReference type="ARBA" id="ARBA00022837"/>
    </source>
</evidence>
<evidence type="ECO:0000259" key="19">
    <source>
        <dbReference type="SMART" id="SM00831"/>
    </source>
</evidence>
<dbReference type="InterPro" id="IPR004014">
    <property type="entry name" value="ATPase_P-typ_cation-transptr_N"/>
</dbReference>
<comment type="caution">
    <text evidence="20">The sequence shown here is derived from an EMBL/GenBank/DDBJ whole genome shotgun (WGS) entry which is preliminary data.</text>
</comment>
<comment type="similarity">
    <text evidence="2">Belongs to the cation transport ATPase (P-type) (TC 3.A.3) family. Type IIA subfamily.</text>
</comment>
<dbReference type="SFLD" id="SFLDS00003">
    <property type="entry name" value="Haloacid_Dehalogenase"/>
    <property type="match status" value="1"/>
</dbReference>
<dbReference type="InterPro" id="IPR006068">
    <property type="entry name" value="ATPase_P-typ_cation-transptr_C"/>
</dbReference>
<feature type="transmembrane region" description="Helical" evidence="18">
    <location>
        <begin position="864"/>
        <end position="882"/>
    </location>
</feature>
<dbReference type="SFLD" id="SFLDF00027">
    <property type="entry name" value="p-type_atpase"/>
    <property type="match status" value="1"/>
</dbReference>
<dbReference type="PROSITE" id="PS00154">
    <property type="entry name" value="ATPASE_E1_E2"/>
    <property type="match status" value="1"/>
</dbReference>
<keyword evidence="4" id="KW-0813">Transport</keyword>
<dbReference type="InterPro" id="IPR044492">
    <property type="entry name" value="P_typ_ATPase_HD_dom"/>
</dbReference>
<dbReference type="Proteomes" id="UP000029389">
    <property type="component" value="Unassembled WGS sequence"/>
</dbReference>
<keyword evidence="8 18" id="KW-0812">Transmembrane</keyword>
<dbReference type="GO" id="GO:0016887">
    <property type="term" value="F:ATP hydrolysis activity"/>
    <property type="evidence" value="ECO:0007669"/>
    <property type="project" value="InterPro"/>
</dbReference>
<dbReference type="SUPFAM" id="SSF81653">
    <property type="entry name" value="Calcium ATPase, transduction domain A"/>
    <property type="match status" value="1"/>
</dbReference>
<dbReference type="NCBIfam" id="TIGR01494">
    <property type="entry name" value="ATPase_P-type"/>
    <property type="match status" value="4"/>
</dbReference>
<evidence type="ECO:0000256" key="9">
    <source>
        <dbReference type="ARBA" id="ARBA00022723"/>
    </source>
</evidence>
<dbReference type="Pfam" id="PF00690">
    <property type="entry name" value="Cation_ATPase_N"/>
    <property type="match status" value="1"/>
</dbReference>
<dbReference type="GO" id="GO:0005886">
    <property type="term" value="C:plasma membrane"/>
    <property type="evidence" value="ECO:0007669"/>
    <property type="project" value="UniProtKB-SubCell"/>
</dbReference>
<feature type="transmembrane region" description="Helical" evidence="18">
    <location>
        <begin position="249"/>
        <end position="267"/>
    </location>
</feature>
<name>A0A090ZG39_9BACI</name>
<evidence type="ECO:0000256" key="14">
    <source>
        <dbReference type="ARBA" id="ARBA00022989"/>
    </source>
</evidence>
<keyword evidence="14 18" id="KW-1133">Transmembrane helix</keyword>
<dbReference type="EC" id="7.2.2.10" evidence="3"/>
<dbReference type="PRINTS" id="PR00120">
    <property type="entry name" value="HATPASE"/>
</dbReference>
<reference evidence="21 23" key="2">
    <citation type="submission" date="2018-08" db="EMBL/GenBank/DDBJ databases">
        <title>Bacillus clarus sp. nov. strain PS00077A.</title>
        <authorList>
            <person name="Mendez Acevedo M."/>
            <person name="Carroll L."/>
            <person name="Mukherjee M."/>
            <person name="Wiedmann M."/>
            <person name="Kovac J."/>
        </authorList>
    </citation>
    <scope>NUCLEOTIDE SEQUENCE [LARGE SCALE GENOMIC DNA]</scope>
    <source>
        <strain evidence="21 23">PS00077A</strain>
    </source>
</reference>
<feature type="transmembrane region" description="Helical" evidence="18">
    <location>
        <begin position="675"/>
        <end position="698"/>
    </location>
</feature>
<feature type="transmembrane region" description="Helical" evidence="18">
    <location>
        <begin position="830"/>
        <end position="852"/>
    </location>
</feature>
<evidence type="ECO:0000313" key="21">
    <source>
        <dbReference type="EMBL" id="RFT65903.1"/>
    </source>
</evidence>
<dbReference type="GO" id="GO:0005388">
    <property type="term" value="F:P-type calcium transporter activity"/>
    <property type="evidence" value="ECO:0007669"/>
    <property type="project" value="UniProtKB-EC"/>
</dbReference>
<evidence type="ECO:0000256" key="10">
    <source>
        <dbReference type="ARBA" id="ARBA00022741"/>
    </source>
</evidence>
<dbReference type="FunFam" id="3.40.1110.10:FF:000053">
    <property type="entry name" value="Cation-transporting ATPase, E1-E2 family"/>
    <property type="match status" value="1"/>
</dbReference>
<comment type="subcellular location">
    <subcellularLocation>
        <location evidence="1">Cell membrane</location>
        <topology evidence="1">Multi-pass membrane protein</topology>
    </subcellularLocation>
</comment>
<dbReference type="PATRIC" id="fig|1405.8.peg.3068"/>
<dbReference type="CDD" id="cd02089">
    <property type="entry name" value="P-type_ATPase_Ca_prok"/>
    <property type="match status" value="1"/>
</dbReference>
<dbReference type="Proteomes" id="UP000264294">
    <property type="component" value="Unassembled WGS sequence"/>
</dbReference>
<proteinExistence type="inferred from homology"/>
<keyword evidence="15" id="KW-0406">Ion transport</keyword>
<keyword evidence="6" id="KW-0597">Phosphoprotein</keyword>
<dbReference type="Pfam" id="PF00689">
    <property type="entry name" value="Cation_ATPase_C"/>
    <property type="match status" value="1"/>
</dbReference>
<dbReference type="Gene3D" id="2.70.150.10">
    <property type="entry name" value="Calcium-transporting ATPase, cytoplasmic transduction domain A"/>
    <property type="match status" value="1"/>
</dbReference>
<evidence type="ECO:0000256" key="5">
    <source>
        <dbReference type="ARBA" id="ARBA00022475"/>
    </source>
</evidence>
<dbReference type="AlphaFoldDB" id="A0A090ZG39"/>
<dbReference type="GO" id="GO:0046872">
    <property type="term" value="F:metal ion binding"/>
    <property type="evidence" value="ECO:0007669"/>
    <property type="project" value="UniProtKB-KW"/>
</dbReference>
<dbReference type="Gene3D" id="1.20.1110.10">
    <property type="entry name" value="Calcium-transporting ATPase, transmembrane domain"/>
    <property type="match status" value="1"/>
</dbReference>
<evidence type="ECO:0000256" key="3">
    <source>
        <dbReference type="ARBA" id="ARBA00012790"/>
    </source>
</evidence>
<evidence type="ECO:0000256" key="8">
    <source>
        <dbReference type="ARBA" id="ARBA00022692"/>
    </source>
</evidence>
<feature type="transmembrane region" description="Helical" evidence="18">
    <location>
        <begin position="53"/>
        <end position="75"/>
    </location>
</feature>
<keyword evidence="11" id="KW-0106">Calcium</keyword>
<keyword evidence="5" id="KW-1003">Cell membrane</keyword>
<feature type="transmembrane region" description="Helical" evidence="18">
    <location>
        <begin position="279"/>
        <end position="303"/>
    </location>
</feature>
<dbReference type="SUPFAM" id="SSF81660">
    <property type="entry name" value="Metal cation-transporting ATPase, ATP-binding domain N"/>
    <property type="match status" value="1"/>
</dbReference>
<protein>
    <recommendedName>
        <fullName evidence="3">P-type Ca(2+) transporter</fullName>
        <ecNumber evidence="3">7.2.2.10</ecNumber>
    </recommendedName>
</protein>
<feature type="domain" description="Cation-transporting P-type ATPase N-terminal" evidence="19">
    <location>
        <begin position="3"/>
        <end position="77"/>
    </location>
</feature>
<dbReference type="InterPro" id="IPR008250">
    <property type="entry name" value="ATPase_P-typ_transduc_dom_A_sf"/>
</dbReference>
<evidence type="ECO:0000256" key="7">
    <source>
        <dbReference type="ARBA" id="ARBA00022568"/>
    </source>
</evidence>
<evidence type="ECO:0000256" key="17">
    <source>
        <dbReference type="ARBA" id="ARBA00048694"/>
    </source>
</evidence>
<dbReference type="PANTHER" id="PTHR42861">
    <property type="entry name" value="CALCIUM-TRANSPORTING ATPASE"/>
    <property type="match status" value="1"/>
</dbReference>
<feature type="transmembrane region" description="Helical" evidence="18">
    <location>
        <begin position="743"/>
        <end position="772"/>
    </location>
</feature>
<dbReference type="FunFam" id="2.70.150.10:FF:000016">
    <property type="entry name" value="Calcium-transporting P-type ATPase putative"/>
    <property type="match status" value="1"/>
</dbReference>
<dbReference type="Gene3D" id="3.40.50.1000">
    <property type="entry name" value="HAD superfamily/HAD-like"/>
    <property type="match status" value="1"/>
</dbReference>
<dbReference type="InterPro" id="IPR059000">
    <property type="entry name" value="ATPase_P-type_domA"/>
</dbReference>
<keyword evidence="23" id="KW-1185">Reference proteome</keyword>
<dbReference type="SUPFAM" id="SSF56784">
    <property type="entry name" value="HAD-like"/>
    <property type="match status" value="1"/>
</dbReference>
<keyword evidence="10" id="KW-0547">Nucleotide-binding</keyword>
<dbReference type="SUPFAM" id="SSF81665">
    <property type="entry name" value="Calcium ATPase, transmembrane domain M"/>
    <property type="match status" value="1"/>
</dbReference>
<dbReference type="SFLD" id="SFLDG00002">
    <property type="entry name" value="C1.7:_P-type_atpase_like"/>
    <property type="match status" value="1"/>
</dbReference>
<dbReference type="STRING" id="1405.B7492_02590"/>
<keyword evidence="9" id="KW-0479">Metal-binding</keyword>
<evidence type="ECO:0000256" key="18">
    <source>
        <dbReference type="SAM" id="Phobius"/>
    </source>
</evidence>
<evidence type="ECO:0000256" key="2">
    <source>
        <dbReference type="ARBA" id="ARBA00005675"/>
    </source>
</evidence>
<keyword evidence="12" id="KW-0067">ATP-binding</keyword>
<keyword evidence="13" id="KW-1278">Translocase</keyword>
<sequence length="888" mass="97716">MSNWYSKTKDQILIDLGTNEQHGLTDEIVNERLKQYGRNELATKQKRTLWQRLFAQINDALVYVLIIAALISAFVGEWADASIIALVVILNAVIGVIQESKAEQALEALKKMATPKAIVKRGGELKEIPSEHVVPGDIVMLDAGRYIPCDLRLIETANLKIEESALTGESVPVDKDALYHPSMQTDEQVPLGDQKNMAFMSTLVTYGRGVGVAVETGMKSQIGKIATLLHEAEDDMTPLQKSLAQVGKYLGFVAVAICVIMFLIGFLQGRDTLEMFMTAISLAVAAIPEGLPAIVSIVLAIGVQRMIKQNVIIRKLPAVEALGSVTIICSDKTGTLTQNKMTVTHFYSDHVYDNLDNLNVNNDAQRLLLENMVLCNDASYSSDSQTGDPTEIALLIAGGSFNIQKDNLENKHERVNELPFDSNRKMMSTVHTYDESYYSMTKGAIDKLLPRCTHIFINNKVEVLTASDKNQILEAAQSMSQEALRVLSFAFKQYNANHVDISHLEENLIFIGLVGMIDPPRPEVKDSITECKKAGIRTVMITGDHKDTAFAIAKELGIAEKESEVMIGTELDSISDTELANKINHLHVFARVSPEHKVKIVKALRAKGNIVSMTGDGVNDAPSLKQADIGVAMGITGTDVAKGAADVVLTDDNFSSIVKAVEEGRNIYRNIKKSILFLLSCNFGEIITLFLAILLGWATPLRPIHILWVNLITDTLPALSLGVDPEDPDVMKEKPRHAKESLFSGSVPFLIFNGIVIGLLTLVAFIVGAKFYTGDTNLFPLFPDQIDEDALLHAQTMAFIVLSFSQLVHSFNLRSRTKSIFSIGIFTNKYLVFSLLIGVLMQVCIISIPPLANIFGVHALTIRDWGFVLLLSIMPLVVNEIIKLFKRK</sequence>
<comment type="catalytic activity">
    <reaction evidence="17">
        <text>Ca(2+)(in) + ATP + H2O = Ca(2+)(out) + ADP + phosphate + H(+)</text>
        <dbReference type="Rhea" id="RHEA:18105"/>
        <dbReference type="ChEBI" id="CHEBI:15377"/>
        <dbReference type="ChEBI" id="CHEBI:15378"/>
        <dbReference type="ChEBI" id="CHEBI:29108"/>
        <dbReference type="ChEBI" id="CHEBI:30616"/>
        <dbReference type="ChEBI" id="CHEBI:43474"/>
        <dbReference type="ChEBI" id="CHEBI:456216"/>
        <dbReference type="EC" id="7.2.2.10"/>
    </reaction>
</comment>
<dbReference type="Pfam" id="PF13246">
    <property type="entry name" value="Cation_ATPase"/>
    <property type="match status" value="1"/>
</dbReference>
<evidence type="ECO:0000256" key="1">
    <source>
        <dbReference type="ARBA" id="ARBA00004651"/>
    </source>
</evidence>
<dbReference type="InterPro" id="IPR001757">
    <property type="entry name" value="P_typ_ATPase"/>
</dbReference>
<dbReference type="InterPro" id="IPR036412">
    <property type="entry name" value="HAD-like_sf"/>
</dbReference>
<dbReference type="GO" id="GO:0005524">
    <property type="term" value="F:ATP binding"/>
    <property type="evidence" value="ECO:0007669"/>
    <property type="project" value="UniProtKB-KW"/>
</dbReference>
<evidence type="ECO:0000313" key="23">
    <source>
        <dbReference type="Proteomes" id="UP000264294"/>
    </source>
</evidence>
<dbReference type="Pfam" id="PF00122">
    <property type="entry name" value="E1-E2_ATPase"/>
    <property type="match status" value="1"/>
</dbReference>
<dbReference type="EMBL" id="QVOD01000020">
    <property type="protein sequence ID" value="RFT65903.1"/>
    <property type="molecule type" value="Genomic_DNA"/>
</dbReference>
<gene>
    <name evidence="21" type="ORF">D0U04_17075</name>
    <name evidence="20" type="ORF">DJ93_2946</name>
</gene>
<evidence type="ECO:0000256" key="6">
    <source>
        <dbReference type="ARBA" id="ARBA00022553"/>
    </source>
</evidence>
<dbReference type="EMBL" id="JMQC01000008">
    <property type="protein sequence ID" value="KFN03211.1"/>
    <property type="molecule type" value="Genomic_DNA"/>
</dbReference>
<dbReference type="InterPro" id="IPR018303">
    <property type="entry name" value="ATPase_P-typ_P_site"/>
</dbReference>
<dbReference type="Gene3D" id="3.40.1110.10">
    <property type="entry name" value="Calcium-transporting ATPase, cytoplasmic domain N"/>
    <property type="match status" value="1"/>
</dbReference>
<evidence type="ECO:0000256" key="4">
    <source>
        <dbReference type="ARBA" id="ARBA00022448"/>
    </source>
</evidence>
<organism evidence="20 22">
    <name type="scientific">Bacillus clarus</name>
    <dbReference type="NCBI Taxonomy" id="2338372"/>
    <lineage>
        <taxon>Bacteria</taxon>
        <taxon>Bacillati</taxon>
        <taxon>Bacillota</taxon>
        <taxon>Bacilli</taxon>
        <taxon>Bacillales</taxon>
        <taxon>Bacillaceae</taxon>
        <taxon>Bacillus</taxon>
        <taxon>Bacillus cereus group</taxon>
    </lineage>
</organism>
<dbReference type="RefSeq" id="WP_042981681.1">
    <property type="nucleotide sequence ID" value="NZ_JMQC01000008.1"/>
</dbReference>
<dbReference type="InterPro" id="IPR023299">
    <property type="entry name" value="ATPase_P-typ_cyto_dom_N"/>
</dbReference>
<evidence type="ECO:0000256" key="16">
    <source>
        <dbReference type="ARBA" id="ARBA00023136"/>
    </source>
</evidence>
<dbReference type="GO" id="GO:0140352">
    <property type="term" value="P:export from cell"/>
    <property type="evidence" value="ECO:0007669"/>
    <property type="project" value="UniProtKB-ARBA"/>
</dbReference>
<dbReference type="PRINTS" id="PR00119">
    <property type="entry name" value="CATATPASE"/>
</dbReference>
<dbReference type="InterPro" id="IPR023214">
    <property type="entry name" value="HAD_sf"/>
</dbReference>
<dbReference type="SMART" id="SM00831">
    <property type="entry name" value="Cation_ATPase_N"/>
    <property type="match status" value="1"/>
</dbReference>
<evidence type="ECO:0000313" key="22">
    <source>
        <dbReference type="Proteomes" id="UP000029389"/>
    </source>
</evidence>
<evidence type="ECO:0000313" key="20">
    <source>
        <dbReference type="EMBL" id="KFN03211.1"/>
    </source>
</evidence>
<evidence type="ECO:0000256" key="13">
    <source>
        <dbReference type="ARBA" id="ARBA00022967"/>
    </source>
</evidence>
<evidence type="ECO:0000256" key="15">
    <source>
        <dbReference type="ARBA" id="ARBA00023065"/>
    </source>
</evidence>
<dbReference type="InterPro" id="IPR023298">
    <property type="entry name" value="ATPase_P-typ_TM_dom_sf"/>
</dbReference>
<keyword evidence="16 18" id="KW-0472">Membrane</keyword>
<evidence type="ECO:0000256" key="12">
    <source>
        <dbReference type="ARBA" id="ARBA00022840"/>
    </source>
</evidence>
<dbReference type="FunFam" id="3.40.50.1000:FF:000028">
    <property type="entry name" value="Calcium-transporting P-type ATPase, putative"/>
    <property type="match status" value="1"/>
</dbReference>
<reference evidence="20 22" key="1">
    <citation type="submission" date="2014-04" db="EMBL/GenBank/DDBJ databases">
        <authorList>
            <person name="Bishop-Lilly K.A."/>
            <person name="Broomall S.M."/>
            <person name="Chain P.S."/>
            <person name="Chertkov O."/>
            <person name="Coyne S.R."/>
            <person name="Daligault H.E."/>
            <person name="Davenport K.W."/>
            <person name="Erkkila T."/>
            <person name="Frey K.G."/>
            <person name="Gibbons H.S."/>
            <person name="Gu W."/>
            <person name="Jaissle J."/>
            <person name="Johnson S.L."/>
            <person name="Koroleva G.I."/>
            <person name="Ladner J.T."/>
            <person name="Lo C.-C."/>
            <person name="Minogue T.D."/>
            <person name="Munk C."/>
            <person name="Palacios G.F."/>
            <person name="Redden C.L."/>
            <person name="Rosenzweig C.N."/>
            <person name="Scholz M.B."/>
            <person name="Teshima H."/>
            <person name="Xu Y."/>
        </authorList>
    </citation>
    <scope>NUCLEOTIDE SEQUENCE [LARGE SCALE GENOMIC DNA]</scope>
    <source>
        <strain evidence="20 22">BHP</strain>
    </source>
</reference>
<keyword evidence="7" id="KW-0109">Calcium transport</keyword>
<accession>A0A090ZG39</accession>
<feature type="transmembrane region" description="Helical" evidence="18">
    <location>
        <begin position="81"/>
        <end position="97"/>
    </location>
</feature>